<keyword evidence="1" id="KW-0479">Metal-binding</keyword>
<dbReference type="PANTHER" id="PTHR46158:SF1">
    <property type="entry name" value="RING_U-BOX SUPERFAMILY PROTEIN"/>
    <property type="match status" value="1"/>
</dbReference>
<evidence type="ECO:0000256" key="3">
    <source>
        <dbReference type="ARBA" id="ARBA00022833"/>
    </source>
</evidence>
<dbReference type="OrthoDB" id="913619at2759"/>
<dbReference type="Pfam" id="PF12906">
    <property type="entry name" value="RINGv"/>
    <property type="match status" value="1"/>
</dbReference>
<dbReference type="InterPro" id="IPR011016">
    <property type="entry name" value="Znf_RING-CH"/>
</dbReference>
<dbReference type="SMART" id="SM00744">
    <property type="entry name" value="RINGv"/>
    <property type="match status" value="1"/>
</dbReference>
<evidence type="ECO:0000256" key="2">
    <source>
        <dbReference type="ARBA" id="ARBA00022771"/>
    </source>
</evidence>
<evidence type="ECO:0000256" key="1">
    <source>
        <dbReference type="ARBA" id="ARBA00022723"/>
    </source>
</evidence>
<evidence type="ECO:0000313" key="6">
    <source>
        <dbReference type="Proteomes" id="UP000231279"/>
    </source>
</evidence>
<feature type="domain" description="RING-CH-type" evidence="4">
    <location>
        <begin position="87"/>
        <end position="146"/>
    </location>
</feature>
<dbReference type="PANTHER" id="PTHR46158">
    <property type="entry name" value="OS02G0165000 PROTEIN"/>
    <property type="match status" value="1"/>
</dbReference>
<evidence type="ECO:0000313" key="5">
    <source>
        <dbReference type="EMBL" id="PIN25786.1"/>
    </source>
</evidence>
<dbReference type="SUPFAM" id="SSF57850">
    <property type="entry name" value="RING/U-box"/>
    <property type="match status" value="1"/>
</dbReference>
<gene>
    <name evidence="5" type="ORF">CDL12_01468</name>
</gene>
<dbReference type="AlphaFoldDB" id="A0A2G9I7R4"/>
<dbReference type="Gene3D" id="3.30.40.10">
    <property type="entry name" value="Zinc/RING finger domain, C3HC4 (zinc finger)"/>
    <property type="match status" value="1"/>
</dbReference>
<reference evidence="6" key="1">
    <citation type="journal article" date="2018" name="Gigascience">
        <title>Genome assembly of the Pink Ipe (Handroanthus impetiginosus, Bignoniaceae), a highly valued, ecologically keystone Neotropical timber forest tree.</title>
        <authorList>
            <person name="Silva-Junior O.B."/>
            <person name="Grattapaglia D."/>
            <person name="Novaes E."/>
            <person name="Collevatti R.G."/>
        </authorList>
    </citation>
    <scope>NUCLEOTIDE SEQUENCE [LARGE SCALE GENOMIC DNA]</scope>
    <source>
        <strain evidence="6">cv. UFG-1</strain>
    </source>
</reference>
<protein>
    <recommendedName>
        <fullName evidence="4">RING-CH-type domain-containing protein</fullName>
    </recommendedName>
</protein>
<keyword evidence="2" id="KW-0863">Zinc-finger</keyword>
<sequence length="181" mass="20319">MESSDETQDMSKGQLSSITRFNRIKDVSPNRPLVPEEALAVGTVQASGSVAPDLLSTIRKWELNEKQLVTITEKTSQLYFQGAEVEKIPKEEAVCRFCFNLFQDDNVLKTKCKCKFTLIHESCTVEWSEKKGNKKCDVCEQDIQNIPVTLSTDQTLQTLTKSSRGILLNRFYGCIGSSADQ</sequence>
<organism evidence="5 6">
    <name type="scientific">Handroanthus impetiginosus</name>
    <dbReference type="NCBI Taxonomy" id="429701"/>
    <lineage>
        <taxon>Eukaryota</taxon>
        <taxon>Viridiplantae</taxon>
        <taxon>Streptophyta</taxon>
        <taxon>Embryophyta</taxon>
        <taxon>Tracheophyta</taxon>
        <taxon>Spermatophyta</taxon>
        <taxon>Magnoliopsida</taxon>
        <taxon>eudicotyledons</taxon>
        <taxon>Gunneridae</taxon>
        <taxon>Pentapetalae</taxon>
        <taxon>asterids</taxon>
        <taxon>lamiids</taxon>
        <taxon>Lamiales</taxon>
        <taxon>Bignoniaceae</taxon>
        <taxon>Crescentiina</taxon>
        <taxon>Tabebuia alliance</taxon>
        <taxon>Handroanthus</taxon>
    </lineage>
</organism>
<dbReference type="EMBL" id="NKXS01000181">
    <property type="protein sequence ID" value="PIN25786.1"/>
    <property type="molecule type" value="Genomic_DNA"/>
</dbReference>
<dbReference type="PROSITE" id="PS51292">
    <property type="entry name" value="ZF_RING_CH"/>
    <property type="match status" value="1"/>
</dbReference>
<dbReference type="GO" id="GO:0008270">
    <property type="term" value="F:zinc ion binding"/>
    <property type="evidence" value="ECO:0007669"/>
    <property type="project" value="UniProtKB-KW"/>
</dbReference>
<name>A0A2G9I7R4_9LAMI</name>
<keyword evidence="6" id="KW-1185">Reference proteome</keyword>
<dbReference type="Proteomes" id="UP000231279">
    <property type="component" value="Unassembled WGS sequence"/>
</dbReference>
<evidence type="ECO:0000259" key="4">
    <source>
        <dbReference type="PROSITE" id="PS51292"/>
    </source>
</evidence>
<comment type="caution">
    <text evidence="5">The sequence shown here is derived from an EMBL/GenBank/DDBJ whole genome shotgun (WGS) entry which is preliminary data.</text>
</comment>
<dbReference type="InterPro" id="IPR013083">
    <property type="entry name" value="Znf_RING/FYVE/PHD"/>
</dbReference>
<accession>A0A2G9I7R4</accession>
<proteinExistence type="predicted"/>
<dbReference type="STRING" id="429701.A0A2G9I7R4"/>
<keyword evidence="3" id="KW-0862">Zinc</keyword>